<evidence type="ECO:0000313" key="1">
    <source>
        <dbReference type="EnsemblPlants" id="KQK89178"/>
    </source>
</evidence>
<dbReference type="InParanoid" id="K4AJT2"/>
<dbReference type="Gramene" id="KQK89178">
    <property type="protein sequence ID" value="KQK89178"/>
    <property type="gene ID" value="SETIT_039154mg"/>
</dbReference>
<dbReference type="HOGENOM" id="CLU_2299011_0_0_1"/>
<accession>K4AJT2</accession>
<evidence type="ECO:0000313" key="2">
    <source>
        <dbReference type="Proteomes" id="UP000004995"/>
    </source>
</evidence>
<organism evidence="1 2">
    <name type="scientific">Setaria italica</name>
    <name type="common">Foxtail millet</name>
    <name type="synonym">Panicum italicum</name>
    <dbReference type="NCBI Taxonomy" id="4555"/>
    <lineage>
        <taxon>Eukaryota</taxon>
        <taxon>Viridiplantae</taxon>
        <taxon>Streptophyta</taxon>
        <taxon>Embryophyta</taxon>
        <taxon>Tracheophyta</taxon>
        <taxon>Spermatophyta</taxon>
        <taxon>Magnoliopsida</taxon>
        <taxon>Liliopsida</taxon>
        <taxon>Poales</taxon>
        <taxon>Poaceae</taxon>
        <taxon>PACMAD clade</taxon>
        <taxon>Panicoideae</taxon>
        <taxon>Panicodae</taxon>
        <taxon>Paniceae</taxon>
        <taxon>Cenchrinae</taxon>
        <taxon>Setaria</taxon>
    </lineage>
</organism>
<dbReference type="eggNOG" id="KOG1075">
    <property type="taxonomic scope" value="Eukaryota"/>
</dbReference>
<reference evidence="1" key="2">
    <citation type="submission" date="2018-08" db="UniProtKB">
        <authorList>
            <consortium name="EnsemblPlants"/>
        </authorList>
    </citation>
    <scope>IDENTIFICATION</scope>
    <source>
        <strain evidence="1">Yugu1</strain>
    </source>
</reference>
<sequence length="101" mass="11704">AAEARTLTESEHDDLIHAREQLTKLLREEEIKYYQRAKTSEKRIFSLEQENGTIEGKVNLKAYTTKFYKDLFGAPDETESRIEDISQVTHVENNLLTAPFT</sequence>
<protein>
    <submittedName>
        <fullName evidence="1">Uncharacterized protein</fullName>
    </submittedName>
</protein>
<dbReference type="Proteomes" id="UP000004995">
    <property type="component" value="Unassembled WGS sequence"/>
</dbReference>
<name>K4AJT2_SETIT</name>
<proteinExistence type="predicted"/>
<keyword evidence="2" id="KW-1185">Reference proteome</keyword>
<reference evidence="2" key="1">
    <citation type="journal article" date="2012" name="Nat. Biotechnol.">
        <title>Reference genome sequence of the model plant Setaria.</title>
        <authorList>
            <person name="Bennetzen J.L."/>
            <person name="Schmutz J."/>
            <person name="Wang H."/>
            <person name="Percifield R."/>
            <person name="Hawkins J."/>
            <person name="Pontaroli A.C."/>
            <person name="Estep M."/>
            <person name="Feng L."/>
            <person name="Vaughn J.N."/>
            <person name="Grimwood J."/>
            <person name="Jenkins J."/>
            <person name="Barry K."/>
            <person name="Lindquist E."/>
            <person name="Hellsten U."/>
            <person name="Deshpande S."/>
            <person name="Wang X."/>
            <person name="Wu X."/>
            <person name="Mitros T."/>
            <person name="Triplett J."/>
            <person name="Yang X."/>
            <person name="Ye C.Y."/>
            <person name="Mauro-Herrera M."/>
            <person name="Wang L."/>
            <person name="Li P."/>
            <person name="Sharma M."/>
            <person name="Sharma R."/>
            <person name="Ronald P.C."/>
            <person name="Panaud O."/>
            <person name="Kellogg E.A."/>
            <person name="Brutnell T.P."/>
            <person name="Doust A.N."/>
            <person name="Tuskan G.A."/>
            <person name="Rokhsar D."/>
            <person name="Devos K.M."/>
        </authorList>
    </citation>
    <scope>NUCLEOTIDE SEQUENCE [LARGE SCALE GENOMIC DNA]</scope>
    <source>
        <strain evidence="2">cv. Yugu1</strain>
    </source>
</reference>
<dbReference type="EnsemblPlants" id="KQK89178">
    <property type="protein sequence ID" value="KQK89178"/>
    <property type="gene ID" value="SETIT_039154mg"/>
</dbReference>
<dbReference type="AlphaFoldDB" id="K4AJT2"/>
<dbReference type="EMBL" id="AGNK02005632">
    <property type="status" value="NOT_ANNOTATED_CDS"/>
    <property type="molecule type" value="Genomic_DNA"/>
</dbReference>